<keyword evidence="4 7" id="KW-0472">Membrane</keyword>
<feature type="region of interest" description="Disordered" evidence="6">
    <location>
        <begin position="309"/>
        <end position="377"/>
    </location>
</feature>
<feature type="transmembrane region" description="Helical" evidence="7">
    <location>
        <begin position="176"/>
        <end position="200"/>
    </location>
</feature>
<evidence type="ECO:0000313" key="10">
    <source>
        <dbReference type="Proteomes" id="UP001480595"/>
    </source>
</evidence>
<evidence type="ECO:0000256" key="3">
    <source>
        <dbReference type="ARBA" id="ARBA00022989"/>
    </source>
</evidence>
<feature type="domain" description="Rhodopsin" evidence="8">
    <location>
        <begin position="28"/>
        <end position="275"/>
    </location>
</feature>
<dbReference type="PANTHER" id="PTHR33048">
    <property type="entry name" value="PTH11-LIKE INTEGRAL MEMBRANE PROTEIN (AFU_ORTHOLOGUE AFUA_5G11245)"/>
    <property type="match status" value="1"/>
</dbReference>
<dbReference type="GeneID" id="92092140"/>
<dbReference type="EMBL" id="JAQQWL010000008">
    <property type="protein sequence ID" value="KAK8061302.1"/>
    <property type="molecule type" value="Genomic_DNA"/>
</dbReference>
<name>A0ABR1UQX6_9PEZI</name>
<feature type="transmembrane region" description="Helical" evidence="7">
    <location>
        <begin position="212"/>
        <end position="231"/>
    </location>
</feature>
<keyword evidence="10" id="KW-1185">Reference proteome</keyword>
<dbReference type="Proteomes" id="UP001480595">
    <property type="component" value="Unassembled WGS sequence"/>
</dbReference>
<evidence type="ECO:0000256" key="6">
    <source>
        <dbReference type="SAM" id="MobiDB-lite"/>
    </source>
</evidence>
<accession>A0ABR1UQX6</accession>
<feature type="transmembrane region" description="Helical" evidence="7">
    <location>
        <begin position="44"/>
        <end position="68"/>
    </location>
</feature>
<keyword evidence="3 7" id="KW-1133">Transmembrane helix</keyword>
<proteinExistence type="inferred from homology"/>
<organism evidence="9 10">
    <name type="scientific">Apiospora phragmitis</name>
    <dbReference type="NCBI Taxonomy" id="2905665"/>
    <lineage>
        <taxon>Eukaryota</taxon>
        <taxon>Fungi</taxon>
        <taxon>Dikarya</taxon>
        <taxon>Ascomycota</taxon>
        <taxon>Pezizomycotina</taxon>
        <taxon>Sordariomycetes</taxon>
        <taxon>Xylariomycetidae</taxon>
        <taxon>Amphisphaeriales</taxon>
        <taxon>Apiosporaceae</taxon>
        <taxon>Apiospora</taxon>
    </lineage>
</organism>
<comment type="caution">
    <text evidence="9">The sequence shown here is derived from an EMBL/GenBank/DDBJ whole genome shotgun (WGS) entry which is preliminary data.</text>
</comment>
<dbReference type="RefSeq" id="XP_066714564.1">
    <property type="nucleotide sequence ID" value="XM_066859077.1"/>
</dbReference>
<evidence type="ECO:0000256" key="1">
    <source>
        <dbReference type="ARBA" id="ARBA00004141"/>
    </source>
</evidence>
<feature type="transmembrane region" description="Helical" evidence="7">
    <location>
        <begin position="243"/>
        <end position="266"/>
    </location>
</feature>
<evidence type="ECO:0000256" key="4">
    <source>
        <dbReference type="ARBA" id="ARBA00023136"/>
    </source>
</evidence>
<dbReference type="Pfam" id="PF20684">
    <property type="entry name" value="Fung_rhodopsin"/>
    <property type="match status" value="1"/>
</dbReference>
<keyword evidence="2 7" id="KW-0812">Transmembrane</keyword>
<reference evidence="9 10" key="1">
    <citation type="submission" date="2023-01" db="EMBL/GenBank/DDBJ databases">
        <title>Analysis of 21 Apiospora genomes using comparative genomics revels a genus with tremendous synthesis potential of carbohydrate active enzymes and secondary metabolites.</title>
        <authorList>
            <person name="Sorensen T."/>
        </authorList>
    </citation>
    <scope>NUCLEOTIDE SEQUENCE [LARGE SCALE GENOMIC DNA]</scope>
    <source>
        <strain evidence="9 10">CBS 135458</strain>
    </source>
</reference>
<evidence type="ECO:0000256" key="5">
    <source>
        <dbReference type="ARBA" id="ARBA00038359"/>
    </source>
</evidence>
<dbReference type="PANTHER" id="PTHR33048:SF31">
    <property type="entry name" value="INTEGRAL MEMBRANE PROTEIN"/>
    <property type="match status" value="1"/>
</dbReference>
<evidence type="ECO:0000256" key="7">
    <source>
        <dbReference type="SAM" id="Phobius"/>
    </source>
</evidence>
<feature type="transmembrane region" description="Helical" evidence="7">
    <location>
        <begin position="128"/>
        <end position="156"/>
    </location>
</feature>
<evidence type="ECO:0000256" key="2">
    <source>
        <dbReference type="ARBA" id="ARBA00022692"/>
    </source>
</evidence>
<evidence type="ECO:0000259" key="8">
    <source>
        <dbReference type="Pfam" id="PF20684"/>
    </source>
</evidence>
<dbReference type="InterPro" id="IPR049326">
    <property type="entry name" value="Rhodopsin_dom_fungi"/>
</dbReference>
<sequence length="385" mass="42211">MTIFLDDAPHLTGTVITLIILGYLTFGMRVYCRVTRASWGMEDSLMAVSMVPFAVLSISCLVASFNGVGIHAFRFQQPGNEKYMESGLFWFFMFEVFYCITIIPIKLSIGYMLVRIAQNRKGYIYSQYAIMVMFTTMNLIAALYIIFQCMPVSAAWDSKLMAEGTHCRDPAILADIYYATTAVNIFTDWATALMPIPLLWNVKLNRNAKVSVAAILGLGIFASLSACIRLKYTVNLTNSDDYLFGLCNIVIWGYAENGVGVFVGNISTLRPLFRKMLSLGGSNDSSKPTGYGASAPGIPSKLHHPYQSFDDYEMEPGTSGTNSDGVTTTTQTRTCKIRGGSPSEDSFGSETDSQKKIVRSGSVSGKNGGTMSPGIVVSRQIEISR</sequence>
<feature type="transmembrane region" description="Helical" evidence="7">
    <location>
        <begin position="12"/>
        <end position="32"/>
    </location>
</feature>
<dbReference type="InterPro" id="IPR052337">
    <property type="entry name" value="SAT4-like"/>
</dbReference>
<comment type="subcellular location">
    <subcellularLocation>
        <location evidence="1">Membrane</location>
        <topology evidence="1">Multi-pass membrane protein</topology>
    </subcellularLocation>
</comment>
<feature type="transmembrane region" description="Helical" evidence="7">
    <location>
        <begin position="88"/>
        <end position="107"/>
    </location>
</feature>
<protein>
    <recommendedName>
        <fullName evidence="8">Rhodopsin domain-containing protein</fullName>
    </recommendedName>
</protein>
<comment type="similarity">
    <text evidence="5">Belongs to the SAT4 family.</text>
</comment>
<gene>
    <name evidence="9" type="ORF">PG994_007668</name>
</gene>
<evidence type="ECO:0000313" key="9">
    <source>
        <dbReference type="EMBL" id="KAK8061302.1"/>
    </source>
</evidence>